<gene>
    <name evidence="2" type="primary">malS</name>
    <name evidence="2" type="ORF">CFOLD11_29530</name>
</gene>
<dbReference type="Gene3D" id="3.20.20.80">
    <property type="entry name" value="Glycosidases"/>
    <property type="match status" value="1"/>
</dbReference>
<dbReference type="Gene3D" id="2.60.40.1180">
    <property type="entry name" value="Golgi alpha-mannosidase II"/>
    <property type="match status" value="1"/>
</dbReference>
<dbReference type="InterPro" id="IPR041331">
    <property type="entry name" value="Bac_A_amyl_C"/>
</dbReference>
<dbReference type="Proteomes" id="UP001057868">
    <property type="component" value="Unassembled WGS sequence"/>
</dbReference>
<dbReference type="AlphaFoldDB" id="A0A9W5Y3T4"/>
<dbReference type="Pfam" id="PF18612">
    <property type="entry name" value="Bac_A_amyl_C"/>
    <property type="match status" value="1"/>
</dbReference>
<dbReference type="InterPro" id="IPR013780">
    <property type="entry name" value="Glyco_hydro_b"/>
</dbReference>
<reference evidence="2" key="1">
    <citation type="journal article" date="2023" name="Int. J. Syst. Evol. Microbiol.">
        <title>&lt;i&gt;Clostridium folliculivorans&lt;/i&gt; sp. nov., isolated from soil samples of an organic paddy in Japan.</title>
        <authorList>
            <person name="Tazawa J."/>
            <person name="Kobayashi H."/>
            <person name="Tanizawa Y."/>
            <person name="Uchino A."/>
            <person name="Tanaka F."/>
            <person name="Urashima Y."/>
            <person name="Miura S."/>
            <person name="Sakamoto M."/>
            <person name="Ohkuma M."/>
            <person name="Tohno M."/>
        </authorList>
    </citation>
    <scope>NUCLEOTIDE SEQUENCE</scope>
    <source>
        <strain evidence="2">D1-1</strain>
    </source>
</reference>
<dbReference type="Pfam" id="PF00128">
    <property type="entry name" value="Alpha-amylase"/>
    <property type="match status" value="2"/>
</dbReference>
<feature type="domain" description="Glycosyl hydrolase family 13 catalytic" evidence="1">
    <location>
        <begin position="12"/>
        <end position="348"/>
    </location>
</feature>
<dbReference type="PANTHER" id="PTHR47786:SF2">
    <property type="entry name" value="GLYCOSYL HYDROLASE FAMILY 13 CATALYTIC DOMAIN-CONTAINING PROTEIN"/>
    <property type="match status" value="1"/>
</dbReference>
<evidence type="ECO:0000313" key="2">
    <source>
        <dbReference type="EMBL" id="GKU26126.1"/>
    </source>
</evidence>
<dbReference type="InterPro" id="IPR006047">
    <property type="entry name" value="GH13_cat_dom"/>
</dbReference>
<sequence>MAKDTKKNLRNKIIYSVFVRNHGKSGTFKDVEDDLKRIKELGTDIVWFMPIHPIGEKNRKGSLGSPYAIKDYRGVNSEYGTLEDFKRLIDKIHSLDMLCMIDVVYNHTSPDSWLVDNHPEYFYKKLDGKMGNKVGDWTDIVDLDYNNKDLWSYQIETLRYWASIGVDGFRCDVAPLVPLDFWLSARQAVAQVNPDHIWLSETVHPHFLLEMRKNGFVGLSDSEIYQAFDMTYDYDVNVEYTGYFNKNNSLRDYISKVKMQEAMYPDNYVKLRFLENHDQPRAKKLIPDEETLKIWTGFLYFQKGTTLIYAGQEALDDKCPSLFDTDKIQWNNINDEYIELMKKLAGLKRRQIVAEGFYTLDCLADSVVYGAYEHENSRLVGIFNLEKKKGNIEVPLSDGVYINIIDNSPVSIVNGEHELVNKPVILEIVL</sequence>
<dbReference type="GO" id="GO:0005975">
    <property type="term" value="P:carbohydrate metabolic process"/>
    <property type="evidence" value="ECO:0007669"/>
    <property type="project" value="InterPro"/>
</dbReference>
<proteinExistence type="predicted"/>
<organism evidence="2 3">
    <name type="scientific">Clostridium folliculivorans</name>
    <dbReference type="NCBI Taxonomy" id="2886038"/>
    <lineage>
        <taxon>Bacteria</taxon>
        <taxon>Bacillati</taxon>
        <taxon>Bacillota</taxon>
        <taxon>Clostridia</taxon>
        <taxon>Eubacteriales</taxon>
        <taxon>Clostridiaceae</taxon>
        <taxon>Clostridium</taxon>
    </lineage>
</organism>
<evidence type="ECO:0000259" key="1">
    <source>
        <dbReference type="SMART" id="SM00642"/>
    </source>
</evidence>
<name>A0A9W5Y3T4_9CLOT</name>
<dbReference type="CDD" id="cd11313">
    <property type="entry name" value="AmyAc_arch_bac_AmyA"/>
    <property type="match status" value="1"/>
</dbReference>
<dbReference type="SUPFAM" id="SSF51445">
    <property type="entry name" value="(Trans)glycosidases"/>
    <property type="match status" value="1"/>
</dbReference>
<comment type="caution">
    <text evidence="2">The sequence shown here is derived from an EMBL/GenBank/DDBJ whole genome shotgun (WGS) entry which is preliminary data.</text>
</comment>
<keyword evidence="3" id="KW-1185">Reference proteome</keyword>
<dbReference type="SMART" id="SM00642">
    <property type="entry name" value="Aamy"/>
    <property type="match status" value="1"/>
</dbReference>
<accession>A0A9W5Y3T4</accession>
<dbReference type="PANTHER" id="PTHR47786">
    <property type="entry name" value="ALPHA-1,4-GLUCAN:MALTOSE-1-PHOSPHATE MALTOSYLTRANSFERASE"/>
    <property type="match status" value="1"/>
</dbReference>
<dbReference type="InterPro" id="IPR017853">
    <property type="entry name" value="GH"/>
</dbReference>
<dbReference type="RefSeq" id="WP_261853044.1">
    <property type="nucleotide sequence ID" value="NZ_BQXY01000004.1"/>
</dbReference>
<dbReference type="EMBL" id="BQXY01000004">
    <property type="protein sequence ID" value="GKU26126.1"/>
    <property type="molecule type" value="Genomic_DNA"/>
</dbReference>
<protein>
    <submittedName>
        <fullName evidence="2">Alpha-amylase</fullName>
    </submittedName>
</protein>
<evidence type="ECO:0000313" key="3">
    <source>
        <dbReference type="Proteomes" id="UP001057868"/>
    </source>
</evidence>